<dbReference type="InterPro" id="IPR042047">
    <property type="entry name" value="SleB_dom1"/>
</dbReference>
<name>A0A6M0Q8T3_9BACI</name>
<accession>A0A6M0Q8T3</accession>
<dbReference type="EMBL" id="JAAIWM010000004">
    <property type="protein sequence ID" value="NEY72786.1"/>
    <property type="molecule type" value="Genomic_DNA"/>
</dbReference>
<keyword evidence="3" id="KW-1185">Reference proteome</keyword>
<comment type="caution">
    <text evidence="2">The sequence shown here is derived from an EMBL/GenBank/DDBJ whole genome shotgun (WGS) entry which is preliminary data.</text>
</comment>
<dbReference type="Proteomes" id="UP000481043">
    <property type="component" value="Unassembled WGS sequence"/>
</dbReference>
<dbReference type="Gene3D" id="6.20.240.60">
    <property type="match status" value="1"/>
</dbReference>
<evidence type="ECO:0000313" key="2">
    <source>
        <dbReference type="EMBL" id="NEY72786.1"/>
    </source>
</evidence>
<dbReference type="GO" id="GO:0016787">
    <property type="term" value="F:hydrolase activity"/>
    <property type="evidence" value="ECO:0007669"/>
    <property type="project" value="UniProtKB-KW"/>
</dbReference>
<dbReference type="InterPro" id="IPR011105">
    <property type="entry name" value="Cell_wall_hydrolase_SleB"/>
</dbReference>
<organism evidence="2 3">
    <name type="scientific">Bacillus mesophilus</name>
    <dbReference type="NCBI Taxonomy" id="1808955"/>
    <lineage>
        <taxon>Bacteria</taxon>
        <taxon>Bacillati</taxon>
        <taxon>Bacillota</taxon>
        <taxon>Bacilli</taxon>
        <taxon>Bacillales</taxon>
        <taxon>Bacillaceae</taxon>
        <taxon>Bacillus</taxon>
    </lineage>
</organism>
<reference evidence="2 3" key="1">
    <citation type="submission" date="2020-02" db="EMBL/GenBank/DDBJ databases">
        <title>Bacillus aquiflavi sp. nov., isolated from yellow water of strong flavor Chinese baijiu in Yibin region of China.</title>
        <authorList>
            <person name="Xie J."/>
        </authorList>
    </citation>
    <scope>NUCLEOTIDE SEQUENCE [LARGE SCALE GENOMIC DNA]</scope>
    <source>
        <strain evidence="2 3">SA4</strain>
    </source>
</reference>
<dbReference type="Gene3D" id="1.10.10.2520">
    <property type="entry name" value="Cell wall hydrolase SleB, domain 1"/>
    <property type="match status" value="1"/>
</dbReference>
<dbReference type="Pfam" id="PF07486">
    <property type="entry name" value="Hydrolase_2"/>
    <property type="match status" value="1"/>
</dbReference>
<evidence type="ECO:0000259" key="1">
    <source>
        <dbReference type="Pfam" id="PF07486"/>
    </source>
</evidence>
<dbReference type="AlphaFoldDB" id="A0A6M0Q8T3"/>
<evidence type="ECO:0000313" key="3">
    <source>
        <dbReference type="Proteomes" id="UP000481043"/>
    </source>
</evidence>
<keyword evidence="2" id="KW-0378">Hydrolase</keyword>
<sequence>MINQSSQEQQTKLTLKKLYEQDLAGQKMPTYQFLTEELSNKHLNEEEMKNHKVLVSEDEKKLLARLVTAEAKGEPYSGKVAVAEVVLNRVEDEKFPDSIKEVIYEENQFEPVQNNSIQQPADQESVQAVEEALIEEKHELEALYFYNPETASDHWIRERKIIKKIGNHVFAI</sequence>
<proteinExistence type="predicted"/>
<protein>
    <submittedName>
        <fullName evidence="2">Cell wall hydrolase</fullName>
    </submittedName>
</protein>
<gene>
    <name evidence="2" type="ORF">G4D63_13695</name>
</gene>
<feature type="domain" description="Cell wall hydrolase SleB" evidence="1">
    <location>
        <begin position="73"/>
        <end position="171"/>
    </location>
</feature>